<feature type="transmembrane region" description="Helical" evidence="9">
    <location>
        <begin position="977"/>
        <end position="996"/>
    </location>
</feature>
<feature type="transmembrane region" description="Helical" evidence="9">
    <location>
        <begin position="469"/>
        <end position="496"/>
    </location>
</feature>
<keyword evidence="5" id="KW-0997">Cell inner membrane</keyword>
<feature type="transmembrane region" description="Helical" evidence="9">
    <location>
        <begin position="12"/>
        <end position="32"/>
    </location>
</feature>
<dbReference type="GO" id="GO:0015562">
    <property type="term" value="F:efflux transmembrane transporter activity"/>
    <property type="evidence" value="ECO:0007669"/>
    <property type="project" value="InterPro"/>
</dbReference>
<evidence type="ECO:0000313" key="10">
    <source>
        <dbReference type="EMBL" id="PNC17297.1"/>
    </source>
</evidence>
<name>A0A2N8HBR9_9BACT</name>
<reference evidence="10 11" key="1">
    <citation type="journal article" date="2017" name="BMC Genomics">
        <title>Genome sequencing of 39 Akkermansia muciniphila isolates reveals its population structure, genomic and functional diverisity, and global distribution in mammalian gut microbiotas.</title>
        <authorList>
            <person name="Guo X."/>
            <person name="Li S."/>
            <person name="Zhang J."/>
            <person name="Wu F."/>
            <person name="Li X."/>
            <person name="Wu D."/>
            <person name="Zhang M."/>
            <person name="Ou Z."/>
            <person name="Jie Z."/>
            <person name="Yan Q."/>
            <person name="Li P."/>
            <person name="Yi J."/>
            <person name="Peng Y."/>
        </authorList>
    </citation>
    <scope>NUCLEOTIDE SEQUENCE [LARGE SCALE GENOMIC DNA]</scope>
    <source>
        <strain evidence="10 11">GP24</strain>
    </source>
</reference>
<keyword evidence="7 9" id="KW-1133">Transmembrane helix</keyword>
<feature type="transmembrane region" description="Helical" evidence="9">
    <location>
        <begin position="536"/>
        <end position="554"/>
    </location>
</feature>
<accession>A0A2N8HBR9</accession>
<dbReference type="Gene3D" id="3.30.70.1440">
    <property type="entry name" value="Multidrug efflux transporter AcrB pore domain"/>
    <property type="match status" value="1"/>
</dbReference>
<comment type="caution">
    <text evidence="10">The sequence shown here is derived from an EMBL/GenBank/DDBJ whole genome shotgun (WGS) entry which is preliminary data.</text>
</comment>
<dbReference type="PRINTS" id="PR00702">
    <property type="entry name" value="ACRIFLAVINRP"/>
</dbReference>
<evidence type="ECO:0000256" key="2">
    <source>
        <dbReference type="ARBA" id="ARBA00010942"/>
    </source>
</evidence>
<feature type="transmembrane region" description="Helical" evidence="9">
    <location>
        <begin position="395"/>
        <end position="416"/>
    </location>
</feature>
<feature type="transmembrane region" description="Helical" evidence="9">
    <location>
        <begin position="931"/>
        <end position="956"/>
    </location>
</feature>
<feature type="transmembrane region" description="Helical" evidence="9">
    <location>
        <begin position="366"/>
        <end position="389"/>
    </location>
</feature>
<evidence type="ECO:0000256" key="4">
    <source>
        <dbReference type="ARBA" id="ARBA00022475"/>
    </source>
</evidence>
<evidence type="ECO:0000313" key="11">
    <source>
        <dbReference type="Proteomes" id="UP000236000"/>
    </source>
</evidence>
<comment type="similarity">
    <text evidence="2">Belongs to the resistance-nodulation-cell division (RND) (TC 2.A.6) family.</text>
</comment>
<keyword evidence="6 9" id="KW-0812">Transmembrane</keyword>
<evidence type="ECO:0000256" key="5">
    <source>
        <dbReference type="ARBA" id="ARBA00022519"/>
    </source>
</evidence>
<dbReference type="Pfam" id="PF00873">
    <property type="entry name" value="ACR_tran"/>
    <property type="match status" value="1"/>
</dbReference>
<dbReference type="InterPro" id="IPR004764">
    <property type="entry name" value="MdtF-like"/>
</dbReference>
<evidence type="ECO:0000256" key="6">
    <source>
        <dbReference type="ARBA" id="ARBA00022692"/>
    </source>
</evidence>
<feature type="transmembrane region" description="Helical" evidence="9">
    <location>
        <begin position="905"/>
        <end position="925"/>
    </location>
</feature>
<sequence length="1071" mass="115971">MSSFFIKHPTIAIVISIVMILLGGLSLMGLPIEQYPNIVPPTIKMQATYPGANAETVANSVASPIEQSISGVVGMDYMTSTNANNGICSLSIVFEVGTDPNMDQTLAYMRYGQATAQIPAEVSQMGITITQSTGSPLAVINLYSPDDSLNAIFLSNYAYVSLVDPVKRVPGVGDVQVFGAGRYAMRIWLDTTKMAAQNISVGEVQSAIRAQNTVIPGGQIGAEPAPPGTEFTYSIQTKGRLQTAEEFGNIIIRADGNKLLYLKDIAKVELGSQTYNVSSKYNGRDSGAIAVYAAPGSNAINTVDALVKLFEDRARSFPAGMEYNVTLDTTLAVRASIEEIEHTLVEALLLVVLVVFVFLQGWRATLIPAIAVPVSIIATFALFPLLGFTLNTICLMGMVLAIGLVVDDAIVVVEAVESHMERGLTPRQAAFAAMEEVSGPVIAIALVLAAVFLPSLLLPGITGTLFQQFAVTIAISMLISAFNALTLSPALSAILLKPKDPNKGGPLKFFYRVFNRSYDATASGYTKVCHFLTRKLIISIPLLALIAYAILPVAKQIPNGFLPDEDQGYLFSALIMPEARSLQLTTAAADKVSNLIRQNPNVKDVIAISGFSLLTGVQSTNNAFFFVMLKPWEERPNPDQSAKAVTAQLNALLSTKVPEGITMCFQPPAIAGVGSANGVTFMLEDRDGKGTEYLAEQTDIFVKEASKLPIFDPQKNGGVRSVMSFAVEQKDVRLDEEKCATLGVSISEANSLLQAYMGSLFINYITLYGQQWQVYIQAQGSDRTGTDMLKNFYVKNDSGSSVPLSTLVKITDIKGPEFLLRQNLYNSSKLMVTPAQGYSNSQAMEALEQTFEASMPTDMGYSYADMSYQEQKIQNGIGIVQIFLLSSIFVFLILAALYERWSLPLSIFMTVPIAALGAFLGLYWFGYELNLYAQIGLVMLIGLAAKNAILIVEFAVIEMERGKTLMEATLSAARIRLRPILMTSFAFILGCVPLALASGSGAYSRNIIGIVVIAGMTMATVVGVFLIPCSFYFIMKLFRVRIARKTVETEDPDEIIARKHLFHEAHESLKG</sequence>
<evidence type="ECO:0000256" key="1">
    <source>
        <dbReference type="ARBA" id="ARBA00004429"/>
    </source>
</evidence>
<feature type="transmembrane region" description="Helical" evidence="9">
    <location>
        <begin position="437"/>
        <end position="457"/>
    </location>
</feature>
<evidence type="ECO:0000256" key="8">
    <source>
        <dbReference type="ARBA" id="ARBA00023136"/>
    </source>
</evidence>
<dbReference type="GO" id="GO:0009636">
    <property type="term" value="P:response to toxic substance"/>
    <property type="evidence" value="ECO:0007669"/>
    <property type="project" value="UniProtKB-ARBA"/>
</dbReference>
<protein>
    <submittedName>
        <fullName evidence="10">Hydrophobe/amphiphile efflux-1 family RND transporter</fullName>
    </submittedName>
</protein>
<dbReference type="PANTHER" id="PTHR32063">
    <property type="match status" value="1"/>
</dbReference>
<dbReference type="Gene3D" id="1.20.1640.10">
    <property type="entry name" value="Multidrug efflux transporter AcrB transmembrane domain"/>
    <property type="match status" value="2"/>
</dbReference>
<dbReference type="Gene3D" id="3.30.70.1320">
    <property type="entry name" value="Multidrug efflux transporter AcrB pore domain like"/>
    <property type="match status" value="1"/>
</dbReference>
<dbReference type="PANTHER" id="PTHR32063:SF76">
    <property type="entry name" value="EFFLUX PUMP MEMBRANE TRANSPORTER"/>
    <property type="match status" value="1"/>
</dbReference>
<evidence type="ECO:0000256" key="3">
    <source>
        <dbReference type="ARBA" id="ARBA00022448"/>
    </source>
</evidence>
<dbReference type="GO" id="GO:0005886">
    <property type="term" value="C:plasma membrane"/>
    <property type="evidence" value="ECO:0007669"/>
    <property type="project" value="UniProtKB-SubCell"/>
</dbReference>
<dbReference type="OrthoDB" id="9757876at2"/>
<dbReference type="Gene3D" id="3.30.70.1430">
    <property type="entry name" value="Multidrug efflux transporter AcrB pore domain"/>
    <property type="match status" value="2"/>
</dbReference>
<keyword evidence="3" id="KW-0813">Transport</keyword>
<dbReference type="SUPFAM" id="SSF82714">
    <property type="entry name" value="Multidrug efflux transporter AcrB TolC docking domain, DN and DC subdomains"/>
    <property type="match status" value="2"/>
</dbReference>
<dbReference type="SUPFAM" id="SSF82693">
    <property type="entry name" value="Multidrug efflux transporter AcrB pore domain, PN1, PN2, PC1 and PC2 subdomains"/>
    <property type="match status" value="4"/>
</dbReference>
<feature type="transmembrane region" description="Helical" evidence="9">
    <location>
        <begin position="1008"/>
        <end position="1035"/>
    </location>
</feature>
<dbReference type="SUPFAM" id="SSF82866">
    <property type="entry name" value="Multidrug efflux transporter AcrB transmembrane domain"/>
    <property type="match status" value="2"/>
</dbReference>
<feature type="transmembrane region" description="Helical" evidence="9">
    <location>
        <begin position="342"/>
        <end position="359"/>
    </location>
</feature>
<dbReference type="InterPro" id="IPR001036">
    <property type="entry name" value="Acrflvin-R"/>
</dbReference>
<feature type="transmembrane region" description="Helical" evidence="9">
    <location>
        <begin position="876"/>
        <end position="898"/>
    </location>
</feature>
<comment type="subcellular location">
    <subcellularLocation>
        <location evidence="1">Cell inner membrane</location>
        <topology evidence="1">Multi-pass membrane protein</topology>
    </subcellularLocation>
</comment>
<dbReference type="Proteomes" id="UP000236000">
    <property type="component" value="Unassembled WGS sequence"/>
</dbReference>
<evidence type="ECO:0000256" key="9">
    <source>
        <dbReference type="SAM" id="Phobius"/>
    </source>
</evidence>
<organism evidence="10 11">
    <name type="scientific">Akkermansia muciniphila</name>
    <dbReference type="NCBI Taxonomy" id="239935"/>
    <lineage>
        <taxon>Bacteria</taxon>
        <taxon>Pseudomonadati</taxon>
        <taxon>Verrucomicrobiota</taxon>
        <taxon>Verrucomicrobiia</taxon>
        <taxon>Verrucomicrobiales</taxon>
        <taxon>Akkermansiaceae</taxon>
        <taxon>Akkermansia</taxon>
    </lineage>
</organism>
<dbReference type="FunFam" id="1.20.1640.10:FF:000001">
    <property type="entry name" value="Efflux pump membrane transporter"/>
    <property type="match status" value="1"/>
</dbReference>
<keyword evidence="4" id="KW-1003">Cell membrane</keyword>
<dbReference type="EMBL" id="PJKA01000013">
    <property type="protein sequence ID" value="PNC17297.1"/>
    <property type="molecule type" value="Genomic_DNA"/>
</dbReference>
<keyword evidence="8 9" id="KW-0472">Membrane</keyword>
<dbReference type="RefSeq" id="WP_102715715.1">
    <property type="nucleotide sequence ID" value="NZ_PJKA01000013.1"/>
</dbReference>
<dbReference type="GO" id="GO:0042910">
    <property type="term" value="F:xenobiotic transmembrane transporter activity"/>
    <property type="evidence" value="ECO:0007669"/>
    <property type="project" value="TreeGrafter"/>
</dbReference>
<dbReference type="AlphaFoldDB" id="A0A2N8HBR9"/>
<dbReference type="Gene3D" id="3.30.2090.10">
    <property type="entry name" value="Multidrug efflux transporter AcrB TolC docking domain, DN and DC subdomains"/>
    <property type="match status" value="2"/>
</dbReference>
<dbReference type="InterPro" id="IPR027463">
    <property type="entry name" value="AcrB_DN_DC_subdom"/>
</dbReference>
<proteinExistence type="inferred from homology"/>
<evidence type="ECO:0000256" key="7">
    <source>
        <dbReference type="ARBA" id="ARBA00022989"/>
    </source>
</evidence>
<dbReference type="NCBIfam" id="TIGR00915">
    <property type="entry name" value="2A0602"/>
    <property type="match status" value="1"/>
</dbReference>
<gene>
    <name evidence="10" type="ORF">CXU22_11830</name>
</gene>